<name>A0ABN6YUS2_9FIRM</name>
<evidence type="ECO:0000313" key="2">
    <source>
        <dbReference type="Proteomes" id="UP001305815"/>
    </source>
</evidence>
<gene>
    <name evidence="1" type="ORF">Lac1_11560</name>
</gene>
<protein>
    <submittedName>
        <fullName evidence="1">Uncharacterized protein</fullName>
    </submittedName>
</protein>
<dbReference type="EMBL" id="AP027742">
    <property type="protein sequence ID" value="BDZ76973.1"/>
    <property type="molecule type" value="Genomic_DNA"/>
</dbReference>
<keyword evidence="2" id="KW-1185">Reference proteome</keyword>
<dbReference type="RefSeq" id="WP_316266593.1">
    <property type="nucleotide sequence ID" value="NZ_AP027742.1"/>
</dbReference>
<accession>A0ABN6YUS2</accession>
<sequence>MTMFSTATPDIDKKIQEIEDEDLRNCMEGQGCSDAEIEVAIRNMHLLDEIRRLEDILCEPEEILNILLEKGWKKEEIEKAFAHNAL</sequence>
<proteinExistence type="predicted"/>
<reference evidence="2" key="1">
    <citation type="journal article" date="2023" name="Int. J. Syst. Evol. Microbiol.">
        <title>Claveliimonas bilis gen. nov., sp. nov., deoxycholic acid-producing bacteria isolated from human faeces, and reclassification of Sellimonas monacensis Zenner et al. 2021 as Claveliimonas monacensis comb. nov.</title>
        <authorList>
            <person name="Hisatomi A."/>
            <person name="Kastawa N.W.E.P.G."/>
            <person name="Song I."/>
            <person name="Ohkuma M."/>
            <person name="Fukiya S."/>
            <person name="Sakamoto M."/>
        </authorList>
    </citation>
    <scope>NUCLEOTIDE SEQUENCE [LARGE SCALE GENOMIC DNA]</scope>
    <source>
        <strain evidence="2">12BBH14</strain>
    </source>
</reference>
<dbReference type="Proteomes" id="UP001305815">
    <property type="component" value="Chromosome"/>
</dbReference>
<evidence type="ECO:0000313" key="1">
    <source>
        <dbReference type="EMBL" id="BDZ76973.1"/>
    </source>
</evidence>
<organism evidence="1 2">
    <name type="scientific">Claveliimonas bilis</name>
    <dbReference type="NCBI Taxonomy" id="3028070"/>
    <lineage>
        <taxon>Bacteria</taxon>
        <taxon>Bacillati</taxon>
        <taxon>Bacillota</taxon>
        <taxon>Clostridia</taxon>
        <taxon>Lachnospirales</taxon>
        <taxon>Lachnospiraceae</taxon>
        <taxon>Claveliimonas</taxon>
    </lineage>
</organism>